<feature type="region of interest" description="Disordered" evidence="3">
    <location>
        <begin position="1"/>
        <end position="23"/>
    </location>
</feature>
<dbReference type="InterPro" id="IPR012223">
    <property type="entry name" value="TEII"/>
</dbReference>
<dbReference type="Pfam" id="PF00975">
    <property type="entry name" value="Thioesterase"/>
    <property type="match status" value="1"/>
</dbReference>
<evidence type="ECO:0000313" key="5">
    <source>
        <dbReference type="EMBL" id="TGN78767.1"/>
    </source>
</evidence>
<dbReference type="AlphaFoldDB" id="A0A4Z1D7V4"/>
<comment type="similarity">
    <text evidence="1">Belongs to the thioesterase family.</text>
</comment>
<dbReference type="InterPro" id="IPR029058">
    <property type="entry name" value="AB_hydrolase_fold"/>
</dbReference>
<sequence>MDIPGTPLAQRQSDPPPYGARTSTDDLRARWIRHYRPSPAHAKVRLVCFPPAGSAASFFRSWPGAVPTEIDVVAVQYPGRQERLGEPPARSMGQLADSAVDALLPLADRPLAFFGHSMGALVAFEVATRLQTAHGIPGIPLFLAACKAPHRVQPLDIDCDDDQAVMLRMEALESPDRHVLADPELRELAMPAVRADFGICKTYRRSERPEALDTTAAFYRGSSDPGTDGGDVNSWSEVIREGVSEAVLPGGHFFVIQHERLLAQDIIRRLYRLLPS</sequence>
<accession>A0A4Z1D7V4</accession>
<evidence type="ECO:0000256" key="1">
    <source>
        <dbReference type="ARBA" id="ARBA00007169"/>
    </source>
</evidence>
<evidence type="ECO:0000259" key="4">
    <source>
        <dbReference type="SMART" id="SM00824"/>
    </source>
</evidence>
<dbReference type="InterPro" id="IPR020802">
    <property type="entry name" value="TesA-like"/>
</dbReference>
<evidence type="ECO:0000256" key="3">
    <source>
        <dbReference type="SAM" id="MobiDB-lite"/>
    </source>
</evidence>
<dbReference type="SUPFAM" id="SSF53474">
    <property type="entry name" value="alpha/beta-Hydrolases"/>
    <property type="match status" value="1"/>
</dbReference>
<dbReference type="InterPro" id="IPR001031">
    <property type="entry name" value="Thioesterase"/>
</dbReference>
<dbReference type="SMART" id="SM00824">
    <property type="entry name" value="PKS_TE"/>
    <property type="match status" value="1"/>
</dbReference>
<dbReference type="RefSeq" id="WP_135793457.1">
    <property type="nucleotide sequence ID" value="NZ_BNBQ01000002.1"/>
</dbReference>
<keyword evidence="2" id="KW-0378">Hydrolase</keyword>
<organism evidence="5 6">
    <name type="scientific">Streptomyces griseoluteus</name>
    <dbReference type="NCBI Taxonomy" id="29306"/>
    <lineage>
        <taxon>Bacteria</taxon>
        <taxon>Bacillati</taxon>
        <taxon>Actinomycetota</taxon>
        <taxon>Actinomycetes</taxon>
        <taxon>Kitasatosporales</taxon>
        <taxon>Streptomycetaceae</taxon>
        <taxon>Streptomyces</taxon>
    </lineage>
</organism>
<dbReference type="Proteomes" id="UP000298513">
    <property type="component" value="Unassembled WGS sequence"/>
</dbReference>
<dbReference type="GO" id="GO:0008610">
    <property type="term" value="P:lipid biosynthetic process"/>
    <property type="evidence" value="ECO:0007669"/>
    <property type="project" value="TreeGrafter"/>
</dbReference>
<proteinExistence type="inferred from homology"/>
<keyword evidence="6" id="KW-1185">Reference proteome</keyword>
<dbReference type="PANTHER" id="PTHR11487:SF0">
    <property type="entry name" value="S-ACYL FATTY ACID SYNTHASE THIOESTERASE, MEDIUM CHAIN"/>
    <property type="match status" value="1"/>
</dbReference>
<name>A0A4Z1D7V4_STRGP</name>
<dbReference type="GeneID" id="91529921"/>
<dbReference type="PANTHER" id="PTHR11487">
    <property type="entry name" value="THIOESTERASE"/>
    <property type="match status" value="1"/>
</dbReference>
<dbReference type="EMBL" id="SRRU01000009">
    <property type="protein sequence ID" value="TGN78767.1"/>
    <property type="molecule type" value="Genomic_DNA"/>
</dbReference>
<evidence type="ECO:0000313" key="6">
    <source>
        <dbReference type="Proteomes" id="UP000298513"/>
    </source>
</evidence>
<evidence type="ECO:0000256" key="2">
    <source>
        <dbReference type="ARBA" id="ARBA00022801"/>
    </source>
</evidence>
<gene>
    <name evidence="5" type="ORF">E5082_24750</name>
</gene>
<feature type="domain" description="Thioesterase TesA-like" evidence="4">
    <location>
        <begin position="47"/>
        <end position="270"/>
    </location>
</feature>
<dbReference type="GO" id="GO:0016787">
    <property type="term" value="F:hydrolase activity"/>
    <property type="evidence" value="ECO:0007669"/>
    <property type="project" value="UniProtKB-KW"/>
</dbReference>
<dbReference type="Gene3D" id="3.40.50.1820">
    <property type="entry name" value="alpha/beta hydrolase"/>
    <property type="match status" value="1"/>
</dbReference>
<reference evidence="5 6" key="1">
    <citation type="submission" date="2019-04" db="EMBL/GenBank/DDBJ databases">
        <title>Streptomyces sp. nov. Bv016 isolated from bark of Buahinia variegata.</title>
        <authorList>
            <person name="Kanchanasin P."/>
            <person name="Tanasupawat S."/>
            <person name="Yuki M."/>
            <person name="Kudo T."/>
        </authorList>
    </citation>
    <scope>NUCLEOTIDE SEQUENCE [LARGE SCALE GENOMIC DNA]</scope>
    <source>
        <strain evidence="5 6">JCM 4765</strain>
    </source>
</reference>
<comment type="caution">
    <text evidence="5">The sequence shown here is derived from an EMBL/GenBank/DDBJ whole genome shotgun (WGS) entry which is preliminary data.</text>
</comment>
<protein>
    <submittedName>
        <fullName evidence="5">Thioesterase</fullName>
    </submittedName>
</protein>